<evidence type="ECO:0000256" key="4">
    <source>
        <dbReference type="ARBA" id="ARBA00023139"/>
    </source>
</evidence>
<dbReference type="Pfam" id="PF01547">
    <property type="entry name" value="SBP_bac_1"/>
    <property type="match status" value="1"/>
</dbReference>
<dbReference type="PANTHER" id="PTHR43649">
    <property type="entry name" value="ARABINOSE-BINDING PROTEIN-RELATED"/>
    <property type="match status" value="1"/>
</dbReference>
<feature type="signal peptide" evidence="6">
    <location>
        <begin position="1"/>
        <end position="18"/>
    </location>
</feature>
<evidence type="ECO:0000256" key="3">
    <source>
        <dbReference type="ARBA" id="ARBA00023136"/>
    </source>
</evidence>
<reference evidence="7 8" key="1">
    <citation type="submission" date="2017-04" db="EMBL/GenBank/DDBJ databases">
        <authorList>
            <person name="Afonso C.L."/>
            <person name="Miller P.J."/>
            <person name="Scott M.A."/>
            <person name="Spackman E."/>
            <person name="Goraichik I."/>
            <person name="Dimitrov K.M."/>
            <person name="Suarez D.L."/>
            <person name="Swayne D.E."/>
        </authorList>
    </citation>
    <scope>NUCLEOTIDE SEQUENCE [LARGE SCALE GENOMIC DNA]</scope>
    <source>
        <strain evidence="7 8">KR-140</strain>
    </source>
</reference>
<protein>
    <submittedName>
        <fullName evidence="7">Carbohydrate ABC transporter substrate-binding protein, CUT1 family</fullName>
    </submittedName>
</protein>
<dbReference type="Proteomes" id="UP000192582">
    <property type="component" value="Unassembled WGS sequence"/>
</dbReference>
<dbReference type="Gene3D" id="3.40.190.10">
    <property type="entry name" value="Periplasmic binding protein-like II"/>
    <property type="match status" value="1"/>
</dbReference>
<feature type="chain" id="PRO_5012641939" evidence="6">
    <location>
        <begin position="19"/>
        <end position="425"/>
    </location>
</feature>
<dbReference type="SUPFAM" id="SSF53850">
    <property type="entry name" value="Periplasmic binding protein-like II"/>
    <property type="match status" value="1"/>
</dbReference>
<keyword evidence="1" id="KW-1003">Cell membrane</keyword>
<name>A0A1W1UK63_9DEIO</name>
<evidence type="ECO:0000256" key="5">
    <source>
        <dbReference type="ARBA" id="ARBA00023288"/>
    </source>
</evidence>
<keyword evidence="3" id="KW-0472">Membrane</keyword>
<dbReference type="RefSeq" id="WP_084045949.1">
    <property type="nucleotide sequence ID" value="NZ_FWWU01000005.1"/>
</dbReference>
<dbReference type="PANTHER" id="PTHR43649:SF33">
    <property type="entry name" value="POLYGALACTURONAN_RHAMNOGALACTURONAN-BINDING PROTEIN YTCQ"/>
    <property type="match status" value="1"/>
</dbReference>
<sequence length="425" mass="45594">MKPTLLALALALTASASAQNASLKGEVTVWSWNVAAKALQSVVPAFNKQYPGVKVNVVDLGHDAVFERGLSGCAAGGADLPDIYTLENQVAEMFWSRFPGCFTDLNTLGADRLAKNFAAFKWTELMADGKRYAMPWDTGPVVVFYRRDLYKQAGIDPAKIQTWDDFISAGKQMNTRLGGKVKLATTGAGVDDDWFRSLAIQNGCNFFSASGPVKVTVNQPGCVQALDVIKRMYDSGIATQADWNAAITQFKAGKVASFLYGGWYEGIVRTNAPDQKGLWGVYTMPAFKKGGARASNSGGSALAIPAGSKNKAAAFAFMQFALARPSSQVTMMKSAGLLPSSPAAARDPYVNQKQEFWGNQAIWKTVLGTLPGIPAYRSTPYWSDAHNIMIVVMSDYVKGKYKTAQAALDDAAKKISAATGVPTAQ</sequence>
<keyword evidence="4" id="KW-0564">Palmitate</keyword>
<dbReference type="OrthoDB" id="55273at2"/>
<dbReference type="EMBL" id="FWWU01000005">
    <property type="protein sequence ID" value="SMB81486.1"/>
    <property type="molecule type" value="Genomic_DNA"/>
</dbReference>
<gene>
    <name evidence="7" type="ORF">SAMN00790413_04596</name>
</gene>
<keyword evidence="2 6" id="KW-0732">Signal</keyword>
<evidence type="ECO:0000313" key="7">
    <source>
        <dbReference type="EMBL" id="SMB81486.1"/>
    </source>
</evidence>
<evidence type="ECO:0000256" key="2">
    <source>
        <dbReference type="ARBA" id="ARBA00022729"/>
    </source>
</evidence>
<evidence type="ECO:0000313" key="8">
    <source>
        <dbReference type="Proteomes" id="UP000192582"/>
    </source>
</evidence>
<keyword evidence="5" id="KW-0449">Lipoprotein</keyword>
<dbReference type="InterPro" id="IPR006059">
    <property type="entry name" value="SBP"/>
</dbReference>
<accession>A0A1W1UK63</accession>
<dbReference type="AlphaFoldDB" id="A0A1W1UK63"/>
<organism evidence="7 8">
    <name type="scientific">Deinococcus hopiensis KR-140</name>
    <dbReference type="NCBI Taxonomy" id="695939"/>
    <lineage>
        <taxon>Bacteria</taxon>
        <taxon>Thermotogati</taxon>
        <taxon>Deinococcota</taxon>
        <taxon>Deinococci</taxon>
        <taxon>Deinococcales</taxon>
        <taxon>Deinococcaceae</taxon>
        <taxon>Deinococcus</taxon>
    </lineage>
</organism>
<dbReference type="InterPro" id="IPR050490">
    <property type="entry name" value="Bact_solute-bd_prot1"/>
</dbReference>
<evidence type="ECO:0000256" key="1">
    <source>
        <dbReference type="ARBA" id="ARBA00022475"/>
    </source>
</evidence>
<keyword evidence="8" id="KW-1185">Reference proteome</keyword>
<proteinExistence type="predicted"/>
<dbReference type="STRING" id="695939.SAMN00790413_04596"/>
<evidence type="ECO:0000256" key="6">
    <source>
        <dbReference type="SAM" id="SignalP"/>
    </source>
</evidence>